<sequence length="104" mass="11853">MSKKTDEAIAKLTAECEGKDYLIPFEEYLTSICNDAVAEKILKEDKTLEDCFKKMKEVARSRQKNGCAYIPNEEGFEIIRDYYEITDSDLKKTAGSVIDITDLL</sequence>
<evidence type="ECO:0000313" key="1">
    <source>
        <dbReference type="EMBL" id="NBH61592.1"/>
    </source>
</evidence>
<dbReference type="Proteomes" id="UP000446866">
    <property type="component" value="Unassembled WGS sequence"/>
</dbReference>
<evidence type="ECO:0000313" key="2">
    <source>
        <dbReference type="Proteomes" id="UP000446866"/>
    </source>
</evidence>
<keyword evidence="2" id="KW-1185">Reference proteome</keyword>
<dbReference type="Pfam" id="PF14058">
    <property type="entry name" value="PcfK"/>
    <property type="match status" value="1"/>
</dbReference>
<organism evidence="1 2">
    <name type="scientific">Anaerotruncus colihominis</name>
    <dbReference type="NCBI Taxonomy" id="169435"/>
    <lineage>
        <taxon>Bacteria</taxon>
        <taxon>Bacillati</taxon>
        <taxon>Bacillota</taxon>
        <taxon>Clostridia</taxon>
        <taxon>Eubacteriales</taxon>
        <taxon>Oscillospiraceae</taxon>
        <taxon>Anaerotruncus</taxon>
    </lineage>
</organism>
<gene>
    <name evidence="1" type="ORF">D0435_08005</name>
</gene>
<reference evidence="1 2" key="1">
    <citation type="submission" date="2018-08" db="EMBL/GenBank/DDBJ databases">
        <title>Murine metabolic-syndrome-specific gut microbial biobank.</title>
        <authorList>
            <person name="Liu C."/>
        </authorList>
    </citation>
    <scope>NUCLEOTIDE SEQUENCE [LARGE SCALE GENOMIC DNA]</scope>
    <source>
        <strain evidence="1 2">28</strain>
    </source>
</reference>
<proteinExistence type="predicted"/>
<dbReference type="AlphaFoldDB" id="A0A845QHG9"/>
<comment type="caution">
    <text evidence="1">The sequence shown here is derived from an EMBL/GenBank/DDBJ whole genome shotgun (WGS) entry which is preliminary data.</text>
</comment>
<name>A0A845QHG9_9FIRM</name>
<dbReference type="RefSeq" id="WP_160201873.1">
    <property type="nucleotide sequence ID" value="NZ_QXWK01000013.1"/>
</dbReference>
<protein>
    <submittedName>
        <fullName evidence="1">Uncharacterized protein</fullName>
    </submittedName>
</protein>
<dbReference type="InterPro" id="IPR025624">
    <property type="entry name" value="PcfK"/>
</dbReference>
<dbReference type="EMBL" id="QXWK01000013">
    <property type="protein sequence ID" value="NBH61592.1"/>
    <property type="molecule type" value="Genomic_DNA"/>
</dbReference>
<accession>A0A845QHG9</accession>